<comment type="caution">
    <text evidence="1">The sequence shown here is derived from an EMBL/GenBank/DDBJ whole genome shotgun (WGS) entry which is preliminary data.</text>
</comment>
<protein>
    <submittedName>
        <fullName evidence="1">Uncharacterized protein</fullName>
    </submittedName>
</protein>
<dbReference type="AlphaFoldDB" id="A0A3N1P810"/>
<sequence length="91" mass="9677">MFLHPIPSPETECDVVHNIENRGVALSDCLAGKSFARPAGVTKNVTSRRAASRFVAKIIVLDGVGLIEVSVMAQVVGLDGLARLMLPHPCL</sequence>
<accession>A0A3N1P810</accession>
<dbReference type="Proteomes" id="UP000273643">
    <property type="component" value="Unassembled WGS sequence"/>
</dbReference>
<evidence type="ECO:0000313" key="1">
    <source>
        <dbReference type="EMBL" id="ROQ20866.1"/>
    </source>
</evidence>
<gene>
    <name evidence="1" type="ORF">EDC38_1484</name>
</gene>
<evidence type="ECO:0000313" key="2">
    <source>
        <dbReference type="Proteomes" id="UP000273643"/>
    </source>
</evidence>
<reference evidence="1 2" key="1">
    <citation type="submission" date="2018-11" db="EMBL/GenBank/DDBJ databases">
        <title>Genomic Encyclopedia of Type Strains, Phase IV (KMG-IV): sequencing the most valuable type-strain genomes for metagenomic binning, comparative biology and taxonomic classification.</title>
        <authorList>
            <person name="Goeker M."/>
        </authorList>
    </citation>
    <scope>NUCLEOTIDE SEQUENCE [LARGE SCALE GENOMIC DNA]</scope>
    <source>
        <strain evidence="1 2">DSM 16974</strain>
    </source>
</reference>
<proteinExistence type="predicted"/>
<organism evidence="1 2">
    <name type="scientific">Marinimicrobium koreense</name>
    <dbReference type="NCBI Taxonomy" id="306545"/>
    <lineage>
        <taxon>Bacteria</taxon>
        <taxon>Pseudomonadati</taxon>
        <taxon>Pseudomonadota</taxon>
        <taxon>Gammaproteobacteria</taxon>
        <taxon>Cellvibrionales</taxon>
        <taxon>Cellvibrionaceae</taxon>
        <taxon>Marinimicrobium</taxon>
    </lineage>
</organism>
<name>A0A3N1P810_9GAMM</name>
<keyword evidence="2" id="KW-1185">Reference proteome</keyword>
<dbReference type="EMBL" id="RJUK01000001">
    <property type="protein sequence ID" value="ROQ20866.1"/>
    <property type="molecule type" value="Genomic_DNA"/>
</dbReference>